<evidence type="ECO:0000256" key="4">
    <source>
        <dbReference type="ARBA" id="ARBA00022793"/>
    </source>
</evidence>
<evidence type="ECO:0000259" key="13">
    <source>
        <dbReference type="SMART" id="SM00934"/>
    </source>
</evidence>
<name>A0A3M0A9C1_9GAMM</name>
<dbReference type="SMART" id="SM00934">
    <property type="entry name" value="OMPdecase"/>
    <property type="match status" value="1"/>
</dbReference>
<dbReference type="NCBIfam" id="TIGR01740">
    <property type="entry name" value="pyrF"/>
    <property type="match status" value="1"/>
</dbReference>
<dbReference type="Proteomes" id="UP000267187">
    <property type="component" value="Unassembled WGS sequence"/>
</dbReference>
<dbReference type="InterPro" id="IPR011060">
    <property type="entry name" value="RibuloseP-bd_barrel"/>
</dbReference>
<evidence type="ECO:0000256" key="9">
    <source>
        <dbReference type="HAMAP-Rule" id="MF_01200"/>
    </source>
</evidence>
<dbReference type="GO" id="GO:0006207">
    <property type="term" value="P:'de novo' pyrimidine nucleobase biosynthetic process"/>
    <property type="evidence" value="ECO:0007669"/>
    <property type="project" value="InterPro"/>
</dbReference>
<feature type="active site" description="Proton donor" evidence="9">
    <location>
        <position position="63"/>
    </location>
</feature>
<feature type="active site" description="For OMPdecase activity" evidence="10">
    <location>
        <position position="63"/>
    </location>
</feature>
<dbReference type="SUPFAM" id="SSF51366">
    <property type="entry name" value="Ribulose-phoshate binding barrel"/>
    <property type="match status" value="1"/>
</dbReference>
<feature type="binding site" evidence="9 11">
    <location>
        <position position="120"/>
    </location>
    <ligand>
        <name>substrate</name>
    </ligand>
</feature>
<reference evidence="14 15" key="1">
    <citation type="submission" date="2018-10" db="EMBL/GenBank/DDBJ databases">
        <title>Genomic Encyclopedia of Type Strains, Phase IV (KMG-IV): sequencing the most valuable type-strain genomes for metagenomic binning, comparative biology and taxonomic classification.</title>
        <authorList>
            <person name="Goeker M."/>
        </authorList>
    </citation>
    <scope>NUCLEOTIDE SEQUENCE [LARGE SCALE GENOMIC DNA]</scope>
    <source>
        <strain evidence="14 15">DSM 25080</strain>
    </source>
</reference>
<feature type="active site" description="For OMPdecase activity" evidence="10">
    <location>
        <position position="66"/>
    </location>
</feature>
<dbReference type="InterPro" id="IPR014732">
    <property type="entry name" value="OMPdecase"/>
</dbReference>
<dbReference type="EC" id="4.1.1.23" evidence="9"/>
<evidence type="ECO:0000256" key="5">
    <source>
        <dbReference type="ARBA" id="ARBA00022975"/>
    </source>
</evidence>
<organism evidence="14 15">
    <name type="scientific">Umboniibacter marinipuniceus</name>
    <dbReference type="NCBI Taxonomy" id="569599"/>
    <lineage>
        <taxon>Bacteria</taxon>
        <taxon>Pseudomonadati</taxon>
        <taxon>Pseudomonadota</taxon>
        <taxon>Gammaproteobacteria</taxon>
        <taxon>Cellvibrionales</taxon>
        <taxon>Cellvibrionaceae</taxon>
        <taxon>Umboniibacter</taxon>
    </lineage>
</organism>
<comment type="pathway">
    <text evidence="2 9 12">Pyrimidine metabolism; UMP biosynthesis via de novo pathway; UMP from orotate: step 2/2.</text>
</comment>
<evidence type="ECO:0000313" key="15">
    <source>
        <dbReference type="Proteomes" id="UP000267187"/>
    </source>
</evidence>
<feature type="binding site" evidence="9 11">
    <location>
        <position position="34"/>
    </location>
    <ligand>
        <name>substrate</name>
    </ligand>
</feature>
<gene>
    <name evidence="9" type="primary">pyrF</name>
    <name evidence="14" type="ORF">DFR27_1007</name>
</gene>
<feature type="domain" description="Orotidine 5'-phosphate decarboxylase" evidence="13">
    <location>
        <begin position="6"/>
        <end position="226"/>
    </location>
</feature>
<dbReference type="PANTHER" id="PTHR32119">
    <property type="entry name" value="OROTIDINE 5'-PHOSPHATE DECARBOXYLASE"/>
    <property type="match status" value="1"/>
</dbReference>
<evidence type="ECO:0000256" key="3">
    <source>
        <dbReference type="ARBA" id="ARBA00011738"/>
    </source>
</evidence>
<evidence type="ECO:0000256" key="8">
    <source>
        <dbReference type="ARBA" id="ARBA00061012"/>
    </source>
</evidence>
<comment type="subunit">
    <text evidence="3 9">Homodimer.</text>
</comment>
<dbReference type="InterPro" id="IPR013785">
    <property type="entry name" value="Aldolase_TIM"/>
</dbReference>
<feature type="binding site" evidence="9 11">
    <location>
        <position position="12"/>
    </location>
    <ligand>
        <name>substrate</name>
    </ligand>
</feature>
<feature type="binding site" evidence="9 11">
    <location>
        <position position="181"/>
    </location>
    <ligand>
        <name>substrate</name>
    </ligand>
</feature>
<dbReference type="Gene3D" id="3.20.20.70">
    <property type="entry name" value="Aldolase class I"/>
    <property type="match status" value="1"/>
</dbReference>
<evidence type="ECO:0000313" key="14">
    <source>
        <dbReference type="EMBL" id="RMA81206.1"/>
    </source>
</evidence>
<comment type="function">
    <text evidence="1 9">Catalyzes the decarboxylation of orotidine 5'-monophosphate (OMP) to uridine 5'-monophosphate (UMP).</text>
</comment>
<evidence type="ECO:0000256" key="10">
    <source>
        <dbReference type="PIRSR" id="PIRSR614732-1"/>
    </source>
</evidence>
<dbReference type="HAMAP" id="MF_01200_B">
    <property type="entry name" value="OMPdecase_type1_B"/>
    <property type="match status" value="1"/>
</dbReference>
<feature type="binding site" evidence="9 11">
    <location>
        <position position="211"/>
    </location>
    <ligand>
        <name>substrate</name>
    </ligand>
</feature>
<dbReference type="EMBL" id="REFJ01000002">
    <property type="protein sequence ID" value="RMA81206.1"/>
    <property type="molecule type" value="Genomic_DNA"/>
</dbReference>
<proteinExistence type="inferred from homology"/>
<dbReference type="PANTHER" id="PTHR32119:SF2">
    <property type="entry name" value="OROTIDINE 5'-PHOSPHATE DECARBOXYLASE"/>
    <property type="match status" value="1"/>
</dbReference>
<dbReference type="FunFam" id="3.20.20.70:FF:000015">
    <property type="entry name" value="Orotidine 5'-phosphate decarboxylase"/>
    <property type="match status" value="1"/>
</dbReference>
<dbReference type="AlphaFoldDB" id="A0A3M0A9C1"/>
<evidence type="ECO:0000256" key="7">
    <source>
        <dbReference type="ARBA" id="ARBA00049157"/>
    </source>
</evidence>
<comment type="catalytic activity">
    <reaction evidence="7 9 12">
        <text>orotidine 5'-phosphate + H(+) = UMP + CO2</text>
        <dbReference type="Rhea" id="RHEA:11596"/>
        <dbReference type="ChEBI" id="CHEBI:15378"/>
        <dbReference type="ChEBI" id="CHEBI:16526"/>
        <dbReference type="ChEBI" id="CHEBI:57538"/>
        <dbReference type="ChEBI" id="CHEBI:57865"/>
        <dbReference type="EC" id="4.1.1.23"/>
    </reaction>
</comment>
<dbReference type="Pfam" id="PF00215">
    <property type="entry name" value="OMPdecase"/>
    <property type="match status" value="1"/>
</dbReference>
<feature type="binding site" evidence="9 11">
    <location>
        <position position="190"/>
    </location>
    <ligand>
        <name>substrate</name>
    </ligand>
</feature>
<keyword evidence="4 9" id="KW-0210">Decarboxylase</keyword>
<dbReference type="OrthoDB" id="9806203at2"/>
<evidence type="ECO:0000256" key="1">
    <source>
        <dbReference type="ARBA" id="ARBA00002356"/>
    </source>
</evidence>
<dbReference type="PROSITE" id="PS00156">
    <property type="entry name" value="OMPDECASE"/>
    <property type="match status" value="1"/>
</dbReference>
<dbReference type="InterPro" id="IPR018089">
    <property type="entry name" value="OMPdecase_AS"/>
</dbReference>
<dbReference type="GO" id="GO:0044205">
    <property type="term" value="P:'de novo' UMP biosynthetic process"/>
    <property type="evidence" value="ECO:0007669"/>
    <property type="project" value="UniProtKB-UniRule"/>
</dbReference>
<evidence type="ECO:0000256" key="11">
    <source>
        <dbReference type="PIRSR" id="PIRSR614732-2"/>
    </source>
</evidence>
<dbReference type="UniPathway" id="UPA00070">
    <property type="reaction ID" value="UER00120"/>
</dbReference>
<keyword evidence="6 9" id="KW-0456">Lyase</keyword>
<comment type="similarity">
    <text evidence="8 9">Belongs to the OMP decarboxylase family. Type 1 subfamily.</text>
</comment>
<keyword evidence="15" id="KW-1185">Reference proteome</keyword>
<keyword evidence="5 9" id="KW-0665">Pyrimidine biosynthesis</keyword>
<dbReference type="CDD" id="cd04725">
    <property type="entry name" value="OMP_decarboxylase_like"/>
    <property type="match status" value="1"/>
</dbReference>
<sequence length="235" mass="25408">MIDNNRIVIALDYTNESDVLAMVDQLEPQSCRLKVGKELFTYCGPQLVQKLIDRGFDVFLDLKYHDIPNTVAGAVKASAELGVWMVNVHASGGFSMMKAAAEALKAFDKPPLLIAVTVLTSTAQSDLDQLDIPGKIEDRVLHYAKLAKEAGLDGVVCSAQEAARLKAELGPEFLLVTPGIRPKGADAGDQHRIVTPAKAITDGSDYLVVGRPITKASQPLQVLREINTEVESSLR</sequence>
<protein>
    <recommendedName>
        <fullName evidence="9">Orotidine 5'-phosphate decarboxylase</fullName>
        <ecNumber evidence="9">4.1.1.23</ecNumber>
    </recommendedName>
    <alternativeName>
        <fullName evidence="9">OMP decarboxylase</fullName>
        <shortName evidence="9">OMPDCase</shortName>
        <shortName evidence="9">OMPdecase</shortName>
    </alternativeName>
</protein>
<dbReference type="GO" id="GO:0005829">
    <property type="term" value="C:cytosol"/>
    <property type="evidence" value="ECO:0007669"/>
    <property type="project" value="TreeGrafter"/>
</dbReference>
<evidence type="ECO:0000256" key="12">
    <source>
        <dbReference type="RuleBase" id="RU000512"/>
    </source>
</evidence>
<comment type="caution">
    <text evidence="14">The sequence shown here is derived from an EMBL/GenBank/DDBJ whole genome shotgun (WGS) entry which is preliminary data.</text>
</comment>
<feature type="binding site" evidence="9 11">
    <location>
        <position position="210"/>
    </location>
    <ligand>
        <name>substrate</name>
    </ligand>
</feature>
<dbReference type="GO" id="GO:0004590">
    <property type="term" value="F:orotidine-5'-phosphate decarboxylase activity"/>
    <property type="evidence" value="ECO:0007669"/>
    <property type="project" value="UniProtKB-UniRule"/>
</dbReference>
<dbReference type="NCBIfam" id="NF001273">
    <property type="entry name" value="PRK00230.1"/>
    <property type="match status" value="1"/>
</dbReference>
<dbReference type="InterPro" id="IPR047596">
    <property type="entry name" value="OMPdecase_bac"/>
</dbReference>
<dbReference type="InterPro" id="IPR001754">
    <property type="entry name" value="OMPdeCOase_dom"/>
</dbReference>
<feature type="binding site" evidence="9">
    <location>
        <begin position="61"/>
        <end position="70"/>
    </location>
    <ligand>
        <name>substrate</name>
    </ligand>
</feature>
<evidence type="ECO:0000256" key="6">
    <source>
        <dbReference type="ARBA" id="ARBA00023239"/>
    </source>
</evidence>
<dbReference type="RefSeq" id="WP_121876356.1">
    <property type="nucleotide sequence ID" value="NZ_REFJ01000002.1"/>
</dbReference>
<accession>A0A3M0A9C1</accession>
<feature type="active site" description="For OMPdecase activity" evidence="10">
    <location>
        <position position="61"/>
    </location>
</feature>
<evidence type="ECO:0000256" key="2">
    <source>
        <dbReference type="ARBA" id="ARBA00004861"/>
    </source>
</evidence>